<dbReference type="Gene3D" id="3.40.50.2300">
    <property type="match status" value="1"/>
</dbReference>
<gene>
    <name evidence="3" type="ORF">Poly59_21210</name>
</gene>
<evidence type="ECO:0000313" key="3">
    <source>
        <dbReference type="EMBL" id="TWU55819.1"/>
    </source>
</evidence>
<evidence type="ECO:0000313" key="4">
    <source>
        <dbReference type="Proteomes" id="UP000317977"/>
    </source>
</evidence>
<dbReference type="AlphaFoldDB" id="A0A5C6F7T1"/>
<evidence type="ECO:0000259" key="2">
    <source>
        <dbReference type="PROSITE" id="PS50110"/>
    </source>
</evidence>
<dbReference type="InterPro" id="IPR011006">
    <property type="entry name" value="CheY-like_superfamily"/>
</dbReference>
<accession>A0A5C6F7T1</accession>
<dbReference type="PROSITE" id="PS50110">
    <property type="entry name" value="RESPONSE_REGULATORY"/>
    <property type="match status" value="1"/>
</dbReference>
<proteinExistence type="predicted"/>
<comment type="caution">
    <text evidence="3">The sequence shown here is derived from an EMBL/GenBank/DDBJ whole genome shotgun (WGS) entry which is preliminary data.</text>
</comment>
<dbReference type="InterPro" id="IPR001789">
    <property type="entry name" value="Sig_transdc_resp-reg_receiver"/>
</dbReference>
<dbReference type="EMBL" id="SJPX01000002">
    <property type="protein sequence ID" value="TWU55819.1"/>
    <property type="molecule type" value="Genomic_DNA"/>
</dbReference>
<sequence length="160" mass="17308">MHEIQPGHGPPTKLSRQASIIVLDASPVSLLTLAGVLDHQGYACVCARNNASAVEALSMGRQDLLVADVGDDAAEVLKTLQKIRSIDSYEELPAVLIAGSQWAGLEKKTETMPQATRCLFKPIDPHSLIAVVDQILWMPNLIAAHRRRGSKPSRPGWVSL</sequence>
<keyword evidence="4" id="KW-1185">Reference proteome</keyword>
<reference evidence="3 4" key="1">
    <citation type="submission" date="2019-02" db="EMBL/GenBank/DDBJ databases">
        <title>Deep-cultivation of Planctomycetes and their phenomic and genomic characterization uncovers novel biology.</title>
        <authorList>
            <person name="Wiegand S."/>
            <person name="Jogler M."/>
            <person name="Boedeker C."/>
            <person name="Pinto D."/>
            <person name="Vollmers J."/>
            <person name="Rivas-Marin E."/>
            <person name="Kohn T."/>
            <person name="Peeters S.H."/>
            <person name="Heuer A."/>
            <person name="Rast P."/>
            <person name="Oberbeckmann S."/>
            <person name="Bunk B."/>
            <person name="Jeske O."/>
            <person name="Meyerdierks A."/>
            <person name="Storesund J.E."/>
            <person name="Kallscheuer N."/>
            <person name="Luecker S."/>
            <person name="Lage O.M."/>
            <person name="Pohl T."/>
            <person name="Merkel B.J."/>
            <person name="Hornburger P."/>
            <person name="Mueller R.-W."/>
            <person name="Bruemmer F."/>
            <person name="Labrenz M."/>
            <person name="Spormann A.M."/>
            <person name="Op Den Camp H."/>
            <person name="Overmann J."/>
            <person name="Amann R."/>
            <person name="Jetten M.S.M."/>
            <person name="Mascher T."/>
            <person name="Medema M.H."/>
            <person name="Devos D.P."/>
            <person name="Kaster A.-K."/>
            <person name="Ovreas L."/>
            <person name="Rohde M."/>
            <person name="Galperin M.Y."/>
            <person name="Jogler C."/>
        </authorList>
    </citation>
    <scope>NUCLEOTIDE SEQUENCE [LARGE SCALE GENOMIC DNA]</scope>
    <source>
        <strain evidence="3 4">Poly59</strain>
    </source>
</reference>
<dbReference type="SUPFAM" id="SSF52172">
    <property type="entry name" value="CheY-like"/>
    <property type="match status" value="1"/>
</dbReference>
<keyword evidence="1" id="KW-0597">Phosphoprotein</keyword>
<dbReference type="Proteomes" id="UP000317977">
    <property type="component" value="Unassembled WGS sequence"/>
</dbReference>
<protein>
    <submittedName>
        <fullName evidence="3">Response regulator receiver domain protein</fullName>
    </submittedName>
</protein>
<dbReference type="GO" id="GO:0000160">
    <property type="term" value="P:phosphorelay signal transduction system"/>
    <property type="evidence" value="ECO:0007669"/>
    <property type="project" value="InterPro"/>
</dbReference>
<feature type="modified residue" description="4-aspartylphosphate" evidence="1">
    <location>
        <position position="68"/>
    </location>
</feature>
<organism evidence="3 4">
    <name type="scientific">Rubripirellula reticaptiva</name>
    <dbReference type="NCBI Taxonomy" id="2528013"/>
    <lineage>
        <taxon>Bacteria</taxon>
        <taxon>Pseudomonadati</taxon>
        <taxon>Planctomycetota</taxon>
        <taxon>Planctomycetia</taxon>
        <taxon>Pirellulales</taxon>
        <taxon>Pirellulaceae</taxon>
        <taxon>Rubripirellula</taxon>
    </lineage>
</organism>
<name>A0A5C6F7T1_9BACT</name>
<evidence type="ECO:0000256" key="1">
    <source>
        <dbReference type="PROSITE-ProRule" id="PRU00169"/>
    </source>
</evidence>
<feature type="domain" description="Response regulatory" evidence="2">
    <location>
        <begin position="19"/>
        <end position="136"/>
    </location>
</feature>
<dbReference type="RefSeq" id="WP_186776138.1">
    <property type="nucleotide sequence ID" value="NZ_SJPX01000002.1"/>
</dbReference>